<dbReference type="GO" id="GO:0016209">
    <property type="term" value="F:antioxidant activity"/>
    <property type="evidence" value="ECO:0007669"/>
    <property type="project" value="InterPro"/>
</dbReference>
<dbReference type="CDD" id="cd02966">
    <property type="entry name" value="TlpA_like_family"/>
    <property type="match status" value="1"/>
</dbReference>
<dbReference type="SUPFAM" id="SSF52833">
    <property type="entry name" value="Thioredoxin-like"/>
    <property type="match status" value="1"/>
</dbReference>
<dbReference type="PANTHER" id="PTHR42852:SF6">
    <property type="entry name" value="THIOL:DISULFIDE INTERCHANGE PROTEIN DSBE"/>
    <property type="match status" value="1"/>
</dbReference>
<dbReference type="GO" id="GO:0016491">
    <property type="term" value="F:oxidoreductase activity"/>
    <property type="evidence" value="ECO:0007669"/>
    <property type="project" value="InterPro"/>
</dbReference>
<dbReference type="PANTHER" id="PTHR42852">
    <property type="entry name" value="THIOL:DISULFIDE INTERCHANGE PROTEIN DSBE"/>
    <property type="match status" value="1"/>
</dbReference>
<dbReference type="AlphaFoldDB" id="A0A495J4L9"/>
<evidence type="ECO:0000256" key="3">
    <source>
        <dbReference type="ARBA" id="ARBA00023157"/>
    </source>
</evidence>
<dbReference type="GO" id="GO:0030313">
    <property type="term" value="C:cell envelope"/>
    <property type="evidence" value="ECO:0007669"/>
    <property type="project" value="UniProtKB-SubCell"/>
</dbReference>
<evidence type="ECO:0000256" key="2">
    <source>
        <dbReference type="ARBA" id="ARBA00022748"/>
    </source>
</evidence>
<organism evidence="7 8">
    <name type="scientific">Mucilaginibacter gracilis</name>
    <dbReference type="NCBI Taxonomy" id="423350"/>
    <lineage>
        <taxon>Bacteria</taxon>
        <taxon>Pseudomonadati</taxon>
        <taxon>Bacteroidota</taxon>
        <taxon>Sphingobacteriia</taxon>
        <taxon>Sphingobacteriales</taxon>
        <taxon>Sphingobacteriaceae</taxon>
        <taxon>Mucilaginibacter</taxon>
    </lineage>
</organism>
<keyword evidence="4" id="KW-0676">Redox-active center</keyword>
<evidence type="ECO:0000259" key="6">
    <source>
        <dbReference type="PROSITE" id="PS51352"/>
    </source>
</evidence>
<keyword evidence="3" id="KW-1015">Disulfide bond</keyword>
<sequence>MNLNRMLKGALALTIALFSGLTVHAQRTFTIKGQMAKDKQGQIILTYPDGDKRKADTLKVVNGSFLFKGEVSRPCYATLDLNRPEMSSRPAASQFDRQDFYLEATAITVTGDDKIKAALIKGGKSQIEFAELMMQYKPLQEENAGLNEKMAAYRQDMNEAGIKEVQEAARIVTLKRAKIDSTLIKNHPDSFVAFDLWAKKMRSTIDPVIEPAFLHFTPAIRNSREGKIIGEKIAKAKMLDVGRQAPDFTLKDTLGHPVSLSSLRGKNVMLCFWYNGFSSYETFAFNLQRINRRLHDKNLVILGVYYNSVNKGSDKTEYWKELLQRSGMNWLNVEDIGGIDYRTGSVKSATATAYALGPESLPIAYLIGPDGKILARHLALADNNLSKTIGDLLK</sequence>
<dbReference type="InterPro" id="IPR050553">
    <property type="entry name" value="Thioredoxin_ResA/DsbE_sf"/>
</dbReference>
<keyword evidence="2" id="KW-0201">Cytochrome c-type biogenesis</keyword>
<feature type="domain" description="Thioredoxin" evidence="6">
    <location>
        <begin position="239"/>
        <end position="394"/>
    </location>
</feature>
<evidence type="ECO:0000256" key="4">
    <source>
        <dbReference type="ARBA" id="ARBA00023284"/>
    </source>
</evidence>
<proteinExistence type="predicted"/>
<keyword evidence="5" id="KW-0732">Signal</keyword>
<dbReference type="GO" id="GO:0017004">
    <property type="term" value="P:cytochrome complex assembly"/>
    <property type="evidence" value="ECO:0007669"/>
    <property type="project" value="UniProtKB-KW"/>
</dbReference>
<evidence type="ECO:0000313" key="7">
    <source>
        <dbReference type="EMBL" id="RKR82929.1"/>
    </source>
</evidence>
<dbReference type="Proteomes" id="UP000268007">
    <property type="component" value="Unassembled WGS sequence"/>
</dbReference>
<dbReference type="Gene3D" id="3.40.30.10">
    <property type="entry name" value="Glutaredoxin"/>
    <property type="match status" value="1"/>
</dbReference>
<protein>
    <submittedName>
        <fullName evidence="7">Peroxiredoxin</fullName>
    </submittedName>
</protein>
<dbReference type="PROSITE" id="PS51352">
    <property type="entry name" value="THIOREDOXIN_2"/>
    <property type="match status" value="1"/>
</dbReference>
<dbReference type="RefSeq" id="WP_121198476.1">
    <property type="nucleotide sequence ID" value="NZ_RBKU01000001.1"/>
</dbReference>
<comment type="caution">
    <text evidence="7">The sequence shown here is derived from an EMBL/GenBank/DDBJ whole genome shotgun (WGS) entry which is preliminary data.</text>
</comment>
<comment type="subcellular location">
    <subcellularLocation>
        <location evidence="1">Cell envelope</location>
    </subcellularLocation>
</comment>
<gene>
    <name evidence="7" type="ORF">BDD43_3124</name>
</gene>
<dbReference type="OrthoDB" id="633771at2"/>
<dbReference type="InterPro" id="IPR013766">
    <property type="entry name" value="Thioredoxin_domain"/>
</dbReference>
<feature type="chain" id="PRO_5019851449" evidence="5">
    <location>
        <begin position="26"/>
        <end position="394"/>
    </location>
</feature>
<evidence type="ECO:0000256" key="1">
    <source>
        <dbReference type="ARBA" id="ARBA00004196"/>
    </source>
</evidence>
<reference evidence="7 8" key="1">
    <citation type="submission" date="2018-10" db="EMBL/GenBank/DDBJ databases">
        <title>Genomic Encyclopedia of Archaeal and Bacterial Type Strains, Phase II (KMG-II): from individual species to whole genera.</title>
        <authorList>
            <person name="Goeker M."/>
        </authorList>
    </citation>
    <scope>NUCLEOTIDE SEQUENCE [LARGE SCALE GENOMIC DNA]</scope>
    <source>
        <strain evidence="7 8">DSM 18602</strain>
    </source>
</reference>
<feature type="signal peptide" evidence="5">
    <location>
        <begin position="1"/>
        <end position="25"/>
    </location>
</feature>
<dbReference type="InterPro" id="IPR000866">
    <property type="entry name" value="AhpC/TSA"/>
</dbReference>
<evidence type="ECO:0000313" key="8">
    <source>
        <dbReference type="Proteomes" id="UP000268007"/>
    </source>
</evidence>
<dbReference type="Pfam" id="PF14289">
    <property type="entry name" value="DUF4369"/>
    <property type="match status" value="1"/>
</dbReference>
<dbReference type="InterPro" id="IPR036249">
    <property type="entry name" value="Thioredoxin-like_sf"/>
</dbReference>
<name>A0A495J4L9_9SPHI</name>
<keyword evidence="8" id="KW-1185">Reference proteome</keyword>
<dbReference type="EMBL" id="RBKU01000001">
    <property type="protein sequence ID" value="RKR82929.1"/>
    <property type="molecule type" value="Genomic_DNA"/>
</dbReference>
<dbReference type="Pfam" id="PF00578">
    <property type="entry name" value="AhpC-TSA"/>
    <property type="match status" value="1"/>
</dbReference>
<dbReference type="InterPro" id="IPR025380">
    <property type="entry name" value="DUF4369"/>
</dbReference>
<evidence type="ECO:0000256" key="5">
    <source>
        <dbReference type="SAM" id="SignalP"/>
    </source>
</evidence>
<accession>A0A495J4L9</accession>